<name>A0AAN8LA38_9TELE</name>
<comment type="caution">
    <text evidence="1">The sequence shown here is derived from an EMBL/GenBank/DDBJ whole genome shotgun (WGS) entry which is preliminary data.</text>
</comment>
<dbReference type="AlphaFoldDB" id="A0AAN8LA38"/>
<proteinExistence type="predicted"/>
<evidence type="ECO:0000313" key="2">
    <source>
        <dbReference type="Proteomes" id="UP001356427"/>
    </source>
</evidence>
<protein>
    <submittedName>
        <fullName evidence="1">Uncharacterized protein</fullName>
    </submittedName>
</protein>
<accession>A0AAN8LA38</accession>
<reference evidence="1 2" key="1">
    <citation type="submission" date="2021-04" db="EMBL/GenBank/DDBJ databases">
        <authorList>
            <person name="De Guttry C."/>
            <person name="Zahm M."/>
            <person name="Klopp C."/>
            <person name="Cabau C."/>
            <person name="Louis A."/>
            <person name="Berthelot C."/>
            <person name="Parey E."/>
            <person name="Roest Crollius H."/>
            <person name="Montfort J."/>
            <person name="Robinson-Rechavi M."/>
            <person name="Bucao C."/>
            <person name="Bouchez O."/>
            <person name="Gislard M."/>
            <person name="Lluch J."/>
            <person name="Milhes M."/>
            <person name="Lampietro C."/>
            <person name="Lopez Roques C."/>
            <person name="Donnadieu C."/>
            <person name="Braasch I."/>
            <person name="Desvignes T."/>
            <person name="Postlethwait J."/>
            <person name="Bobe J."/>
            <person name="Wedekind C."/>
            <person name="Guiguen Y."/>
        </authorList>
    </citation>
    <scope>NUCLEOTIDE SEQUENCE [LARGE SCALE GENOMIC DNA]</scope>
    <source>
        <strain evidence="1">Cs_M1</strain>
        <tissue evidence="1">Blood</tissue>
    </source>
</reference>
<organism evidence="1 2">
    <name type="scientific">Coregonus suidteri</name>
    <dbReference type="NCBI Taxonomy" id="861788"/>
    <lineage>
        <taxon>Eukaryota</taxon>
        <taxon>Metazoa</taxon>
        <taxon>Chordata</taxon>
        <taxon>Craniata</taxon>
        <taxon>Vertebrata</taxon>
        <taxon>Euteleostomi</taxon>
        <taxon>Actinopterygii</taxon>
        <taxon>Neopterygii</taxon>
        <taxon>Teleostei</taxon>
        <taxon>Protacanthopterygii</taxon>
        <taxon>Salmoniformes</taxon>
        <taxon>Salmonidae</taxon>
        <taxon>Coregoninae</taxon>
        <taxon>Coregonus</taxon>
    </lineage>
</organism>
<evidence type="ECO:0000313" key="1">
    <source>
        <dbReference type="EMBL" id="KAK6305813.1"/>
    </source>
</evidence>
<gene>
    <name evidence="1" type="ORF">J4Q44_G00245930</name>
</gene>
<dbReference type="Proteomes" id="UP001356427">
    <property type="component" value="Unassembled WGS sequence"/>
</dbReference>
<sequence>MKLFWITRGHRSKLVWNTELYSEEQEVIIGQFHKEKVKTGLESLQENPKVFNQVKSTYQDTIRAIEEDQGAEDISFLQNYKATMERSCDSGPLTHVTSCLTI</sequence>
<dbReference type="EMBL" id="JAGTTL010000022">
    <property type="protein sequence ID" value="KAK6305813.1"/>
    <property type="molecule type" value="Genomic_DNA"/>
</dbReference>
<keyword evidence="2" id="KW-1185">Reference proteome</keyword>